<dbReference type="PANTHER" id="PTHR37300:SF1">
    <property type="entry name" value="UPF0291 PROTEIN YNZC"/>
    <property type="match status" value="1"/>
</dbReference>
<gene>
    <name evidence="2" type="ORF">BGI42_10810</name>
</gene>
<dbReference type="STRING" id="394958.BGI42_10810"/>
<organism evidence="2 3">
    <name type="scientific">Clostridium taeniosporum</name>
    <dbReference type="NCBI Taxonomy" id="394958"/>
    <lineage>
        <taxon>Bacteria</taxon>
        <taxon>Bacillati</taxon>
        <taxon>Bacillota</taxon>
        <taxon>Clostridia</taxon>
        <taxon>Eubacteriales</taxon>
        <taxon>Clostridiaceae</taxon>
        <taxon>Clostridium</taxon>
    </lineage>
</organism>
<dbReference type="PANTHER" id="PTHR37300">
    <property type="entry name" value="UPF0291 PROTEIN CBO2609/CLC_2481"/>
    <property type="match status" value="1"/>
</dbReference>
<dbReference type="EMBL" id="CP017253">
    <property type="protein sequence ID" value="AOR24191.1"/>
    <property type="molecule type" value="Genomic_DNA"/>
</dbReference>
<keyword evidence="1" id="KW-0963">Cytoplasm</keyword>
<dbReference type="Proteomes" id="UP000094652">
    <property type="component" value="Chromosome"/>
</dbReference>
<evidence type="ECO:0000313" key="3">
    <source>
        <dbReference type="Proteomes" id="UP000094652"/>
    </source>
</evidence>
<dbReference type="KEGG" id="ctae:BGI42_10810"/>
<dbReference type="SUPFAM" id="SSF158221">
    <property type="entry name" value="YnzC-like"/>
    <property type="match status" value="1"/>
</dbReference>
<dbReference type="RefSeq" id="WP_069680327.1">
    <property type="nucleotide sequence ID" value="NZ_CP017253.2"/>
</dbReference>
<dbReference type="AlphaFoldDB" id="A0A1D7XLI9"/>
<sequence length="62" mass="7513">MNIENMKIEEVIEQINLLYKKSKEHGLTPEEKDLQQKLRRRYIDNVKKNFRAQLDGIELKNK</sequence>
<name>A0A1D7XLI9_9CLOT</name>
<dbReference type="OrthoDB" id="390105at2"/>
<dbReference type="InterPro" id="IPR009242">
    <property type="entry name" value="DUF896"/>
</dbReference>
<reference evidence="3" key="1">
    <citation type="submission" date="2016-09" db="EMBL/GenBank/DDBJ databases">
        <title>Genomics of Clostridium taeniosporum, an organism which forms endospores with ribbon-like appendages.</title>
        <authorList>
            <person name="Walker J.R."/>
        </authorList>
    </citation>
    <scope>NUCLEOTIDE SEQUENCE [LARGE SCALE GENOMIC DNA]</scope>
    <source>
        <strain evidence="3">1/k</strain>
    </source>
</reference>
<keyword evidence="3" id="KW-1185">Reference proteome</keyword>
<dbReference type="Gene3D" id="1.10.287.540">
    <property type="entry name" value="Helix hairpin bin"/>
    <property type="match status" value="1"/>
</dbReference>
<accession>A0A1D7XLI9</accession>
<proteinExistence type="predicted"/>
<dbReference type="Pfam" id="PF05979">
    <property type="entry name" value="DUF896"/>
    <property type="match status" value="1"/>
</dbReference>
<evidence type="ECO:0000313" key="2">
    <source>
        <dbReference type="EMBL" id="AOR24191.1"/>
    </source>
</evidence>
<protein>
    <submittedName>
        <fullName evidence="2">DUF896 family protein</fullName>
    </submittedName>
</protein>
<evidence type="ECO:0000256" key="1">
    <source>
        <dbReference type="ARBA" id="ARBA00022490"/>
    </source>
</evidence>